<dbReference type="GO" id="GO:0005886">
    <property type="term" value="C:plasma membrane"/>
    <property type="evidence" value="ECO:0007669"/>
    <property type="project" value="UniProtKB-UniRule"/>
</dbReference>
<dbReference type="GO" id="GO:0009252">
    <property type="term" value="P:peptidoglycan biosynthetic process"/>
    <property type="evidence" value="ECO:0007669"/>
    <property type="project" value="UniProtKB-UniRule"/>
</dbReference>
<keyword evidence="6 7" id="KW-0961">Cell wall biogenesis/degradation</keyword>
<dbReference type="NCBIfam" id="TIGR00247">
    <property type="entry name" value="endolytic transglycosylase MltG"/>
    <property type="match status" value="1"/>
</dbReference>
<dbReference type="GO" id="GO:0071555">
    <property type="term" value="P:cell wall organization"/>
    <property type="evidence" value="ECO:0007669"/>
    <property type="project" value="UniProtKB-KW"/>
</dbReference>
<evidence type="ECO:0000256" key="5">
    <source>
        <dbReference type="ARBA" id="ARBA00023239"/>
    </source>
</evidence>
<dbReference type="CDD" id="cd08010">
    <property type="entry name" value="MltG_like"/>
    <property type="match status" value="1"/>
</dbReference>
<keyword evidence="3 7" id="KW-1133">Transmembrane helix</keyword>
<feature type="site" description="Important for catalytic activity" evidence="7">
    <location>
        <position position="236"/>
    </location>
</feature>
<comment type="function">
    <text evidence="7">Functions as a peptidoglycan terminase that cleaves nascent peptidoglycan strands endolytically to terminate their elongation.</text>
</comment>
<keyword evidence="4 7" id="KW-0472">Membrane</keyword>
<evidence type="ECO:0000313" key="9">
    <source>
        <dbReference type="Proteomes" id="UP000580051"/>
    </source>
</evidence>
<dbReference type="HAMAP" id="MF_02065">
    <property type="entry name" value="MltG"/>
    <property type="match status" value="1"/>
</dbReference>
<evidence type="ECO:0000256" key="2">
    <source>
        <dbReference type="ARBA" id="ARBA00022692"/>
    </source>
</evidence>
<dbReference type="AlphaFoldDB" id="A0A6V8NQE4"/>
<evidence type="ECO:0000256" key="6">
    <source>
        <dbReference type="ARBA" id="ARBA00023316"/>
    </source>
</evidence>
<accession>A0A6V8NQE4</accession>
<gene>
    <name evidence="7" type="primary">mltG</name>
    <name evidence="8" type="ORF">HKBW3S06_00841</name>
</gene>
<dbReference type="RefSeq" id="WP_176226725.1">
    <property type="nucleotide sequence ID" value="NZ_BLRV01000070.1"/>
</dbReference>
<dbReference type="Pfam" id="PF02618">
    <property type="entry name" value="YceG"/>
    <property type="match status" value="1"/>
</dbReference>
<evidence type="ECO:0000256" key="4">
    <source>
        <dbReference type="ARBA" id="ARBA00023136"/>
    </source>
</evidence>
<reference evidence="8 9" key="1">
    <citation type="journal article" date="2020" name="Front. Microbiol.">
        <title>Single-cell genomics of novel Actinobacteria with the Wood-Ljungdahl pathway discovered in a serpentinizing system.</title>
        <authorList>
            <person name="Merino N."/>
            <person name="Kawai M."/>
            <person name="Boyd E.S."/>
            <person name="Colman D.R."/>
            <person name="McGlynn S.E."/>
            <person name="Nealson K.H."/>
            <person name="Kurokawa K."/>
            <person name="Hongoh Y."/>
        </authorList>
    </citation>
    <scope>NUCLEOTIDE SEQUENCE [LARGE SCALE GENOMIC DNA]</scope>
    <source>
        <strain evidence="8 9">S06</strain>
    </source>
</reference>
<organism evidence="8 9">
    <name type="scientific">Candidatus Hakubella thermalkaliphila</name>
    <dbReference type="NCBI Taxonomy" id="2754717"/>
    <lineage>
        <taxon>Bacteria</taxon>
        <taxon>Bacillati</taxon>
        <taxon>Actinomycetota</taxon>
        <taxon>Actinomycetota incertae sedis</taxon>
        <taxon>Candidatus Hakubellales</taxon>
        <taxon>Candidatus Hakubellaceae</taxon>
        <taxon>Candidatus Hakubella</taxon>
    </lineage>
</organism>
<keyword evidence="5 7" id="KW-0456">Lyase</keyword>
<evidence type="ECO:0000256" key="3">
    <source>
        <dbReference type="ARBA" id="ARBA00022989"/>
    </source>
</evidence>
<dbReference type="PANTHER" id="PTHR30518:SF2">
    <property type="entry name" value="ENDOLYTIC MUREIN TRANSGLYCOSYLASE"/>
    <property type="match status" value="1"/>
</dbReference>
<dbReference type="PANTHER" id="PTHR30518">
    <property type="entry name" value="ENDOLYTIC MUREIN TRANSGLYCOSYLASE"/>
    <property type="match status" value="1"/>
</dbReference>
<comment type="caution">
    <text evidence="8">The sequence shown here is derived from an EMBL/GenBank/DDBJ whole genome shotgun (WGS) entry which is preliminary data.</text>
</comment>
<dbReference type="EC" id="4.2.2.29" evidence="7"/>
<comment type="catalytic activity">
    <reaction evidence="7">
        <text>a peptidoglycan chain = a peptidoglycan chain with N-acetyl-1,6-anhydromuramyl-[peptide] at the reducing end + a peptidoglycan chain with N-acetylglucosamine at the non-reducing end.</text>
        <dbReference type="EC" id="4.2.2.29"/>
    </reaction>
</comment>
<name>A0A6V8NQE4_9ACTN</name>
<keyword evidence="2 7" id="KW-0812">Transmembrane</keyword>
<dbReference type="EMBL" id="BLRV01000070">
    <property type="protein sequence ID" value="GFP21614.1"/>
    <property type="molecule type" value="Genomic_DNA"/>
</dbReference>
<evidence type="ECO:0000256" key="1">
    <source>
        <dbReference type="ARBA" id="ARBA00022475"/>
    </source>
</evidence>
<dbReference type="Gene3D" id="3.30.1490.480">
    <property type="entry name" value="Endolytic murein transglycosylase"/>
    <property type="match status" value="1"/>
</dbReference>
<sequence length="353" mass="39859">MPVKTSLFFPKVRTDIFRGRKAALALILLVLVALVGTSGLACLSNSQTSGDVTREEVSVTIPEGASLQEIARDLEEKRIIGSALIFRLYVRYKEMDKNIMKGDYVFLTNSSYQEALEVLMQGPIVVTYKIPIPEGYTVAQVADKVQNSSPISRREFLEVAIPQRHGYPFLEGVSSLEGFLFPKTYEITEETSAEQLVDMMLAQFATETEGLDWRKAEAEGFSTYDIVKIASLIEREAHVPEERRLISAVIHNRLKQGMTLGIDATLTYWLDKWGEPLTVSDLQTDTPYNTRLYPGLPPTPIANPGLESIKAALNPADVDYLYFVVTDEERRTHTFTRTYEEHVKILNQKRKEK</sequence>
<keyword evidence="1 7" id="KW-1003">Cell membrane</keyword>
<dbReference type="Proteomes" id="UP000580051">
    <property type="component" value="Unassembled WGS sequence"/>
</dbReference>
<evidence type="ECO:0000256" key="7">
    <source>
        <dbReference type="HAMAP-Rule" id="MF_02065"/>
    </source>
</evidence>
<dbReference type="GO" id="GO:0008932">
    <property type="term" value="F:lytic endotransglycosylase activity"/>
    <property type="evidence" value="ECO:0007669"/>
    <property type="project" value="UniProtKB-UniRule"/>
</dbReference>
<comment type="similarity">
    <text evidence="7">Belongs to the transglycosylase MltG family.</text>
</comment>
<dbReference type="InterPro" id="IPR003770">
    <property type="entry name" value="MLTG-like"/>
</dbReference>
<proteinExistence type="inferred from homology"/>
<evidence type="ECO:0000313" key="8">
    <source>
        <dbReference type="EMBL" id="GFP21614.1"/>
    </source>
</evidence>
<protein>
    <recommendedName>
        <fullName evidence="7">Endolytic murein transglycosylase</fullName>
        <ecNumber evidence="7">4.2.2.29</ecNumber>
    </recommendedName>
    <alternativeName>
        <fullName evidence="7">Peptidoglycan lytic transglycosylase</fullName>
    </alternativeName>
    <alternativeName>
        <fullName evidence="7">Peptidoglycan polymerization terminase</fullName>
    </alternativeName>
</protein>